<dbReference type="RefSeq" id="XP_009543748.1">
    <property type="nucleotide sequence ID" value="XM_009545453.1"/>
</dbReference>
<dbReference type="EMBL" id="KI925456">
    <property type="protein sequence ID" value="ETW84029.1"/>
    <property type="molecule type" value="Genomic_DNA"/>
</dbReference>
<dbReference type="HOGENOM" id="CLU_2776225_0_0_1"/>
<name>W4KE50_HETIT</name>
<dbReference type="AlphaFoldDB" id="W4KE50"/>
<dbReference type="InParanoid" id="W4KE50"/>
<evidence type="ECO:0000313" key="3">
    <source>
        <dbReference type="Proteomes" id="UP000030671"/>
    </source>
</evidence>
<organism evidence="2 3">
    <name type="scientific">Heterobasidion irregulare (strain TC 32-1)</name>
    <dbReference type="NCBI Taxonomy" id="747525"/>
    <lineage>
        <taxon>Eukaryota</taxon>
        <taxon>Fungi</taxon>
        <taxon>Dikarya</taxon>
        <taxon>Basidiomycota</taxon>
        <taxon>Agaricomycotina</taxon>
        <taxon>Agaricomycetes</taxon>
        <taxon>Russulales</taxon>
        <taxon>Bondarzewiaceae</taxon>
        <taxon>Heterobasidion</taxon>
        <taxon>Heterobasidion annosum species complex</taxon>
    </lineage>
</organism>
<dbReference type="KEGG" id="hir:HETIRDRAFT_170504"/>
<accession>W4KE50</accession>
<dbReference type="Proteomes" id="UP000030671">
    <property type="component" value="Unassembled WGS sequence"/>
</dbReference>
<gene>
    <name evidence="2" type="ORF">HETIRDRAFT_170504</name>
</gene>
<evidence type="ECO:0000313" key="2">
    <source>
        <dbReference type="EMBL" id="ETW84029.1"/>
    </source>
</evidence>
<feature type="region of interest" description="Disordered" evidence="1">
    <location>
        <begin position="1"/>
        <end position="30"/>
    </location>
</feature>
<sequence>MSAFSEMRSSHISQIPMTTPTGGLIRASSIGGRRMPRRFVCISGLLHPKKAVKHPRALPPRRRRAKGKC</sequence>
<reference evidence="2 3" key="1">
    <citation type="journal article" date="2012" name="New Phytol.">
        <title>Insight into trade-off between wood decay and parasitism from the genome of a fungal forest pathogen.</title>
        <authorList>
            <person name="Olson A."/>
            <person name="Aerts A."/>
            <person name="Asiegbu F."/>
            <person name="Belbahri L."/>
            <person name="Bouzid O."/>
            <person name="Broberg A."/>
            <person name="Canback B."/>
            <person name="Coutinho P.M."/>
            <person name="Cullen D."/>
            <person name="Dalman K."/>
            <person name="Deflorio G."/>
            <person name="van Diepen L.T."/>
            <person name="Dunand C."/>
            <person name="Duplessis S."/>
            <person name="Durling M."/>
            <person name="Gonthier P."/>
            <person name="Grimwood J."/>
            <person name="Fossdal C.G."/>
            <person name="Hansson D."/>
            <person name="Henrissat B."/>
            <person name="Hietala A."/>
            <person name="Himmelstrand K."/>
            <person name="Hoffmeister D."/>
            <person name="Hogberg N."/>
            <person name="James T.Y."/>
            <person name="Karlsson M."/>
            <person name="Kohler A."/>
            <person name="Kues U."/>
            <person name="Lee Y.H."/>
            <person name="Lin Y.C."/>
            <person name="Lind M."/>
            <person name="Lindquist E."/>
            <person name="Lombard V."/>
            <person name="Lucas S."/>
            <person name="Lunden K."/>
            <person name="Morin E."/>
            <person name="Murat C."/>
            <person name="Park J."/>
            <person name="Raffaello T."/>
            <person name="Rouze P."/>
            <person name="Salamov A."/>
            <person name="Schmutz J."/>
            <person name="Solheim H."/>
            <person name="Stahlberg J."/>
            <person name="Velez H."/>
            <person name="de Vries R.P."/>
            <person name="Wiebenga A."/>
            <person name="Woodward S."/>
            <person name="Yakovlev I."/>
            <person name="Garbelotto M."/>
            <person name="Martin F."/>
            <person name="Grigoriev I.V."/>
            <person name="Stenlid J."/>
        </authorList>
    </citation>
    <scope>NUCLEOTIDE SEQUENCE [LARGE SCALE GENOMIC DNA]</scope>
    <source>
        <strain evidence="2 3">TC 32-1</strain>
    </source>
</reference>
<protein>
    <submittedName>
        <fullName evidence="2">Uncharacterized protein</fullName>
    </submittedName>
</protein>
<proteinExistence type="predicted"/>
<dbReference type="GeneID" id="20668290"/>
<keyword evidence="3" id="KW-1185">Reference proteome</keyword>
<feature type="compositionally biased region" description="Polar residues" evidence="1">
    <location>
        <begin position="10"/>
        <end position="21"/>
    </location>
</feature>
<evidence type="ECO:0000256" key="1">
    <source>
        <dbReference type="SAM" id="MobiDB-lite"/>
    </source>
</evidence>